<evidence type="ECO:0000313" key="2">
    <source>
        <dbReference type="EMBL" id="SEH57813.1"/>
    </source>
</evidence>
<feature type="chain" id="PRO_5010354154" description="Lipoprotein" evidence="1">
    <location>
        <begin position="22"/>
        <end position="213"/>
    </location>
</feature>
<protein>
    <recommendedName>
        <fullName evidence="4">Lipoprotein</fullName>
    </recommendedName>
</protein>
<dbReference type="RefSeq" id="WP_074716132.1">
    <property type="nucleotide sequence ID" value="NZ_FNWV01000004.1"/>
</dbReference>
<dbReference type="Proteomes" id="UP000183190">
    <property type="component" value="Unassembled WGS sequence"/>
</dbReference>
<keyword evidence="1" id="KW-0732">Signal</keyword>
<dbReference type="EMBL" id="FNWV01000004">
    <property type="protein sequence ID" value="SEH57813.1"/>
    <property type="molecule type" value="Genomic_DNA"/>
</dbReference>
<evidence type="ECO:0000256" key="1">
    <source>
        <dbReference type="SAM" id="SignalP"/>
    </source>
</evidence>
<proteinExistence type="predicted"/>
<dbReference type="AlphaFoldDB" id="A0A1H6JFF1"/>
<feature type="signal peptide" evidence="1">
    <location>
        <begin position="1"/>
        <end position="21"/>
    </location>
</feature>
<evidence type="ECO:0000313" key="3">
    <source>
        <dbReference type="Proteomes" id="UP000183190"/>
    </source>
</evidence>
<accession>A0A1H6JFF1</accession>
<dbReference type="PROSITE" id="PS51257">
    <property type="entry name" value="PROKAR_LIPOPROTEIN"/>
    <property type="match status" value="1"/>
</dbReference>
<reference evidence="2 3" key="1">
    <citation type="submission" date="2016-10" db="EMBL/GenBank/DDBJ databases">
        <authorList>
            <person name="de Groot N.N."/>
        </authorList>
    </citation>
    <scope>NUCLEOTIDE SEQUENCE [LARGE SCALE GENOMIC DNA]</scope>
    <source>
        <strain evidence="2 3">YAD2003</strain>
    </source>
</reference>
<organism evidence="2 3">
    <name type="scientific">Ruminococcus flavefaciens</name>
    <dbReference type="NCBI Taxonomy" id="1265"/>
    <lineage>
        <taxon>Bacteria</taxon>
        <taxon>Bacillati</taxon>
        <taxon>Bacillota</taxon>
        <taxon>Clostridia</taxon>
        <taxon>Eubacteriales</taxon>
        <taxon>Oscillospiraceae</taxon>
        <taxon>Ruminococcus</taxon>
    </lineage>
</organism>
<dbReference type="OrthoDB" id="1819669at2"/>
<evidence type="ECO:0008006" key="4">
    <source>
        <dbReference type="Google" id="ProtNLM"/>
    </source>
</evidence>
<name>A0A1H6JFF1_RUMFL</name>
<sequence>MKRLPLLLLAGAMLFSLTSCLEDENKPDIPFEVAPTVEPHTAPAGTFDVDAVRSMINIKGQHFDLPLPIVKLGKDWEFKYYDRKDYGLKEGSGYATLYYNGVEMGTVSLENCYTGREKDSVMYSIAIKTSDCDIYGITPQISTIADVEYLVGQPESEDMVEKPYTHIYHYGITLGEDAHGIARGHNIAVSFDEQGIVDFVSITYSDLTQQTQQ</sequence>
<gene>
    <name evidence="2" type="ORF">SAMN02910265_01589</name>
</gene>